<dbReference type="InterPro" id="IPR012338">
    <property type="entry name" value="Beta-lactam/transpept-like"/>
</dbReference>
<dbReference type="InterPro" id="IPR050789">
    <property type="entry name" value="Diverse_Enzym_Activities"/>
</dbReference>
<dbReference type="Gene3D" id="3.40.710.10">
    <property type="entry name" value="DD-peptidase/beta-lactamase superfamily"/>
    <property type="match status" value="1"/>
</dbReference>
<organism evidence="2 3">
    <name type="scientific">Halorhodospira halochloris</name>
    <name type="common">Ectothiorhodospira halochloris</name>
    <dbReference type="NCBI Taxonomy" id="1052"/>
    <lineage>
        <taxon>Bacteria</taxon>
        <taxon>Pseudomonadati</taxon>
        <taxon>Pseudomonadota</taxon>
        <taxon>Gammaproteobacteria</taxon>
        <taxon>Chromatiales</taxon>
        <taxon>Ectothiorhodospiraceae</taxon>
        <taxon>Halorhodospira</taxon>
    </lineage>
</organism>
<sequence>MTLANKMVDSIQLGRVPPAVNALLESTVQDLAAVRGVRHAIVGVEAGDCSYRWIGAAGSADATGGLMTAQTPYFLASVTKLYIGAAVLRLHEQGQLSIDDSLIYHLPARQLSGLHMRRGIDRTAELTLRHLLGHTSGLPEYIFAAPKGKKALLDRVLEQDDLSWNTADVIEMARAAGEAHFNPRPFDDNRHTIRYSDTNFQLLMAVIEAATRRPIHEAFARLIYEPLGLTQTWHPGTHLDTSTPLAALPWAGAEPLDKPLALQSFRDLFSTADETLIFLRALITGELFDDPATAGLMWQHWNPFKFSLIRRAPSWPIEYGLAMMRFKSPRFLEPFIYSPPLIGHTGLSGSWLFYAPDADLYLTGTVDQLTAPAVPFKWVPQLVKELRTAGSET</sequence>
<gene>
    <name evidence="2" type="ORF">HH1059_19460</name>
</gene>
<keyword evidence="2" id="KW-0645">Protease</keyword>
<dbReference type="PANTHER" id="PTHR43283">
    <property type="entry name" value="BETA-LACTAMASE-RELATED"/>
    <property type="match status" value="1"/>
</dbReference>
<keyword evidence="2" id="KW-0378">Hydrolase</keyword>
<dbReference type="Pfam" id="PF00144">
    <property type="entry name" value="Beta-lactamase"/>
    <property type="match status" value="1"/>
</dbReference>
<name>A0A0X8XAU4_HALHR</name>
<dbReference type="InterPro" id="IPR001466">
    <property type="entry name" value="Beta-lactam-related"/>
</dbReference>
<proteinExistence type="predicted"/>
<keyword evidence="2" id="KW-0121">Carboxypeptidase</keyword>
<feature type="domain" description="Beta-lactamase-related" evidence="1">
    <location>
        <begin position="55"/>
        <end position="363"/>
    </location>
</feature>
<evidence type="ECO:0000259" key="1">
    <source>
        <dbReference type="Pfam" id="PF00144"/>
    </source>
</evidence>
<dbReference type="SUPFAM" id="SSF56601">
    <property type="entry name" value="beta-lactamase/transpeptidase-like"/>
    <property type="match status" value="1"/>
</dbReference>
<evidence type="ECO:0000313" key="2">
    <source>
        <dbReference type="EMBL" id="BAU58641.1"/>
    </source>
</evidence>
<dbReference type="KEGG" id="hhk:HH1059_19460"/>
<dbReference type="EMBL" id="AP017372">
    <property type="protein sequence ID" value="BAU58641.1"/>
    <property type="molecule type" value="Genomic_DNA"/>
</dbReference>
<dbReference type="AlphaFoldDB" id="A0A0X8XAU4"/>
<keyword evidence="3" id="KW-1185">Reference proteome</keyword>
<protein>
    <submittedName>
        <fullName evidence="2">D-alanyl-D-alanine carboxypeptidase</fullName>
    </submittedName>
</protein>
<evidence type="ECO:0000313" key="3">
    <source>
        <dbReference type="Proteomes" id="UP000218890"/>
    </source>
</evidence>
<accession>A0A0X8XAU4</accession>
<dbReference type="Proteomes" id="UP000218890">
    <property type="component" value="Chromosome"/>
</dbReference>
<reference evidence="2" key="1">
    <citation type="submission" date="2016-02" db="EMBL/GenBank/DDBJ databases">
        <title>Halorhodospira halochloris DSM-1059 complete genome, version 2.</title>
        <authorList>
            <person name="Tsukatani Y."/>
        </authorList>
    </citation>
    <scope>NUCLEOTIDE SEQUENCE</scope>
    <source>
        <strain evidence="2">DSM 1059</strain>
    </source>
</reference>
<dbReference type="RefSeq" id="WP_231901934.1">
    <property type="nucleotide sequence ID" value="NZ_AP017372.2"/>
</dbReference>
<dbReference type="GO" id="GO:0004180">
    <property type="term" value="F:carboxypeptidase activity"/>
    <property type="evidence" value="ECO:0007669"/>
    <property type="project" value="UniProtKB-KW"/>
</dbReference>